<dbReference type="Proteomes" id="UP000824469">
    <property type="component" value="Unassembled WGS sequence"/>
</dbReference>
<dbReference type="PANTHER" id="PTHR33270">
    <property type="entry name" value="BNAC05G50380D PROTEIN"/>
    <property type="match status" value="1"/>
</dbReference>
<organism evidence="3 4">
    <name type="scientific">Taxus chinensis</name>
    <name type="common">Chinese yew</name>
    <name type="synonym">Taxus wallichiana var. chinensis</name>
    <dbReference type="NCBI Taxonomy" id="29808"/>
    <lineage>
        <taxon>Eukaryota</taxon>
        <taxon>Viridiplantae</taxon>
        <taxon>Streptophyta</taxon>
        <taxon>Embryophyta</taxon>
        <taxon>Tracheophyta</taxon>
        <taxon>Spermatophyta</taxon>
        <taxon>Pinopsida</taxon>
        <taxon>Pinidae</taxon>
        <taxon>Conifers II</taxon>
        <taxon>Cupressales</taxon>
        <taxon>Taxaceae</taxon>
        <taxon>Taxus</taxon>
    </lineage>
</organism>
<feature type="region of interest" description="Disordered" evidence="1">
    <location>
        <begin position="1"/>
        <end position="28"/>
    </location>
</feature>
<keyword evidence="4" id="KW-1185">Reference proteome</keyword>
<dbReference type="EMBL" id="JAHRHJ020000001">
    <property type="protein sequence ID" value="KAH9328244.1"/>
    <property type="molecule type" value="Genomic_DNA"/>
</dbReference>
<evidence type="ECO:0000256" key="1">
    <source>
        <dbReference type="SAM" id="MobiDB-lite"/>
    </source>
</evidence>
<evidence type="ECO:0000313" key="3">
    <source>
        <dbReference type="EMBL" id="KAH9328244.1"/>
    </source>
</evidence>
<evidence type="ECO:0000313" key="4">
    <source>
        <dbReference type="Proteomes" id="UP000824469"/>
    </source>
</evidence>
<dbReference type="OMA" id="ENNTMMA"/>
<proteinExistence type="predicted"/>
<dbReference type="InterPro" id="IPR055482">
    <property type="entry name" value="DUF7054"/>
</dbReference>
<comment type="caution">
    <text evidence="3">The sequence shown here is derived from an EMBL/GenBank/DDBJ whole genome shotgun (WGS) entry which is preliminary data.</text>
</comment>
<accession>A0AA38GT06</accession>
<name>A0AA38GT06_TAXCH</name>
<protein>
    <recommendedName>
        <fullName evidence="2">DUF7054 domain-containing protein</fullName>
    </recommendedName>
</protein>
<sequence>MEKKCKSLDNGRPSVGVKGGGLHRHGHGHGCLPKPSCSNSGRFSLLHGEPLEKVPDPKSKKAIPLRRPKTHPELLNREKPAFERTPWLNLEVPPHLSKIAPAVDSAKSRSSGKLLVNVTVAQSIGPLRVLLPNDATVVDAIKAALAVYAKEGRRPILSSDPLSFGLHYSQFSIECLNPNDKMIDLGCRNFFLFPKKENLKRDVSCGTEMEQTWSVREPWYKLMDCFLALP</sequence>
<dbReference type="InterPro" id="IPR040358">
    <property type="entry name" value="At4g22758-like"/>
</dbReference>
<dbReference type="Pfam" id="PF23156">
    <property type="entry name" value="DUF7054"/>
    <property type="match status" value="1"/>
</dbReference>
<gene>
    <name evidence="3" type="ORF">KI387_000352</name>
</gene>
<dbReference type="PANTHER" id="PTHR33270:SF24">
    <property type="entry name" value="EXPRESSED PROTEIN"/>
    <property type="match status" value="1"/>
</dbReference>
<reference evidence="3 4" key="1">
    <citation type="journal article" date="2021" name="Nat. Plants">
        <title>The Taxus genome provides insights into paclitaxel biosynthesis.</title>
        <authorList>
            <person name="Xiong X."/>
            <person name="Gou J."/>
            <person name="Liao Q."/>
            <person name="Li Y."/>
            <person name="Zhou Q."/>
            <person name="Bi G."/>
            <person name="Li C."/>
            <person name="Du R."/>
            <person name="Wang X."/>
            <person name="Sun T."/>
            <person name="Guo L."/>
            <person name="Liang H."/>
            <person name="Lu P."/>
            <person name="Wu Y."/>
            <person name="Zhang Z."/>
            <person name="Ro D.K."/>
            <person name="Shang Y."/>
            <person name="Huang S."/>
            <person name="Yan J."/>
        </authorList>
    </citation>
    <scope>NUCLEOTIDE SEQUENCE [LARGE SCALE GENOMIC DNA]</scope>
    <source>
        <strain evidence="3">Ta-2019</strain>
    </source>
</reference>
<dbReference type="AlphaFoldDB" id="A0AA38GT06"/>
<feature type="domain" description="DUF7054" evidence="2">
    <location>
        <begin position="112"/>
        <end position="192"/>
    </location>
</feature>
<evidence type="ECO:0000259" key="2">
    <source>
        <dbReference type="Pfam" id="PF23156"/>
    </source>
</evidence>